<keyword evidence="1" id="KW-0812">Transmembrane</keyword>
<dbReference type="EMBL" id="JBHTAS010000001">
    <property type="protein sequence ID" value="MFC7141059.1"/>
    <property type="molecule type" value="Genomic_DNA"/>
</dbReference>
<dbReference type="GeneID" id="78821367"/>
<gene>
    <name evidence="2" type="ORF">ACFQMA_14640</name>
</gene>
<organism evidence="2 3">
    <name type="scientific">Halosimplex aquaticum</name>
    <dbReference type="NCBI Taxonomy" id="3026162"/>
    <lineage>
        <taxon>Archaea</taxon>
        <taxon>Methanobacteriati</taxon>
        <taxon>Methanobacteriota</taxon>
        <taxon>Stenosarchaea group</taxon>
        <taxon>Halobacteria</taxon>
        <taxon>Halobacteriales</taxon>
        <taxon>Haloarculaceae</taxon>
        <taxon>Halosimplex</taxon>
    </lineage>
</organism>
<dbReference type="InterPro" id="IPR058278">
    <property type="entry name" value="DUF7972"/>
</dbReference>
<keyword evidence="3" id="KW-1185">Reference proteome</keyword>
<accession>A0ABD5Y159</accession>
<keyword evidence="1" id="KW-1133">Transmembrane helix</keyword>
<feature type="transmembrane region" description="Helical" evidence="1">
    <location>
        <begin position="286"/>
        <end position="310"/>
    </location>
</feature>
<protein>
    <submittedName>
        <fullName evidence="2">Uncharacterized protein</fullName>
    </submittedName>
</protein>
<evidence type="ECO:0000256" key="1">
    <source>
        <dbReference type="SAM" id="Phobius"/>
    </source>
</evidence>
<sequence>MAPEGQSAESGRIEPVAAAAQEWVLLDGRRVVVAGLVVAALFLAFTALSLSGLSPFDDAQPLFYVFGSLVSGNLTIITVVVSINQLLLSRELHTPHQLRSQIDGVIDYRKEVEDSAGQVAPVEPLGFLRLVYENTRREAQRLGGLSITEADDDTTEEVDAVVEDVTDHADRVDSLLRDGNPSTFHVLSTTLTTNHARDINRLRRIKWRHGDDLPDHVADGIDDLIDQLQNIDVARQYFKSIYLQNELATLSRYLFYTGLPSIATVVGALFLFTAGSGNGSVVPASALPLLAAATVTVGLAPLAVLCSFILRTATVTQRTAATLPFTAPSQEK</sequence>
<evidence type="ECO:0000313" key="2">
    <source>
        <dbReference type="EMBL" id="MFC7141059.1"/>
    </source>
</evidence>
<dbReference type="Pfam" id="PF25927">
    <property type="entry name" value="DUF7972"/>
    <property type="match status" value="1"/>
</dbReference>
<name>A0ABD5Y159_9EURY</name>
<feature type="transmembrane region" description="Helical" evidence="1">
    <location>
        <begin position="253"/>
        <end position="274"/>
    </location>
</feature>
<dbReference type="RefSeq" id="WP_274322151.1">
    <property type="nucleotide sequence ID" value="NZ_CP118158.1"/>
</dbReference>
<feature type="transmembrane region" description="Helical" evidence="1">
    <location>
        <begin position="62"/>
        <end position="83"/>
    </location>
</feature>
<dbReference type="Proteomes" id="UP001596432">
    <property type="component" value="Unassembled WGS sequence"/>
</dbReference>
<keyword evidence="1" id="KW-0472">Membrane</keyword>
<comment type="caution">
    <text evidence="2">The sequence shown here is derived from an EMBL/GenBank/DDBJ whole genome shotgun (WGS) entry which is preliminary data.</text>
</comment>
<proteinExistence type="predicted"/>
<evidence type="ECO:0000313" key="3">
    <source>
        <dbReference type="Proteomes" id="UP001596432"/>
    </source>
</evidence>
<reference evidence="2 3" key="1">
    <citation type="journal article" date="2019" name="Int. J. Syst. Evol. Microbiol.">
        <title>The Global Catalogue of Microorganisms (GCM) 10K type strain sequencing project: providing services to taxonomists for standard genome sequencing and annotation.</title>
        <authorList>
            <consortium name="The Broad Institute Genomics Platform"/>
            <consortium name="The Broad Institute Genome Sequencing Center for Infectious Disease"/>
            <person name="Wu L."/>
            <person name="Ma J."/>
        </authorList>
    </citation>
    <scope>NUCLEOTIDE SEQUENCE [LARGE SCALE GENOMIC DNA]</scope>
    <source>
        <strain evidence="2 3">XZYJT29</strain>
    </source>
</reference>
<dbReference type="AlphaFoldDB" id="A0ABD5Y159"/>
<feature type="transmembrane region" description="Helical" evidence="1">
    <location>
        <begin position="31"/>
        <end position="50"/>
    </location>
</feature>